<gene>
    <name evidence="1" type="ORF">F1609_29805</name>
</gene>
<dbReference type="EMBL" id="VVIW01000030">
    <property type="protein sequence ID" value="NHZ44324.1"/>
    <property type="molecule type" value="Genomic_DNA"/>
</dbReference>
<evidence type="ECO:0000313" key="2">
    <source>
        <dbReference type="Proteomes" id="UP000819052"/>
    </source>
</evidence>
<dbReference type="RefSeq" id="WP_167080875.1">
    <property type="nucleotide sequence ID" value="NZ_VVIW01000030.1"/>
</dbReference>
<keyword evidence="2" id="KW-1185">Reference proteome</keyword>
<accession>A0ABX0MAU1</accession>
<comment type="caution">
    <text evidence="1">The sequence shown here is derived from an EMBL/GenBank/DDBJ whole genome shotgun (WGS) entry which is preliminary data.</text>
</comment>
<organism evidence="1 2">
    <name type="scientific">Massilia aquatica</name>
    <dbReference type="NCBI Taxonomy" id="2609000"/>
    <lineage>
        <taxon>Bacteria</taxon>
        <taxon>Pseudomonadati</taxon>
        <taxon>Pseudomonadota</taxon>
        <taxon>Betaproteobacteria</taxon>
        <taxon>Burkholderiales</taxon>
        <taxon>Oxalobacteraceae</taxon>
        <taxon>Telluria group</taxon>
        <taxon>Massilia</taxon>
    </lineage>
</organism>
<reference evidence="1 2" key="1">
    <citation type="submission" date="2019-09" db="EMBL/GenBank/DDBJ databases">
        <title>Taxonomy of Antarctic Massilia spp.: description of Massilia rubra sp. nov., Massilia aquatica sp. nov., Massilia mucilaginosa sp. nov., Massilia frigida sp. nov. isolated from streams, lakes and regoliths.</title>
        <authorList>
            <person name="Holochova P."/>
            <person name="Sedlacek I."/>
            <person name="Kralova S."/>
            <person name="Maslanova I."/>
            <person name="Busse H.-J."/>
            <person name="Stankova E."/>
            <person name="Vrbovska V."/>
            <person name="Kovarovic V."/>
            <person name="Bartak M."/>
            <person name="Svec P."/>
            <person name="Pantucek R."/>
        </authorList>
    </citation>
    <scope>NUCLEOTIDE SEQUENCE [LARGE SCALE GENOMIC DNA]</scope>
    <source>
        <strain evidence="1 2">CCM 8693</strain>
    </source>
</reference>
<evidence type="ECO:0000313" key="1">
    <source>
        <dbReference type="EMBL" id="NHZ44324.1"/>
    </source>
</evidence>
<sequence>MKVQILGDFNHESGVNAVTDWFSDSSYWEAFATDYGDGLWKVAIFLICRNPELNFKQRIRHSKKDKALYMDIMLPLADFVNATLEERKENVVVAMLKEVPRIVRKYKFAEFDTEAFLSDFDQYFSGLLAQLPRPSTLAA</sequence>
<protein>
    <submittedName>
        <fullName evidence="1">Uncharacterized protein</fullName>
    </submittedName>
</protein>
<name>A0ABX0MAU1_9BURK</name>
<proteinExistence type="predicted"/>
<dbReference type="Proteomes" id="UP000819052">
    <property type="component" value="Unassembled WGS sequence"/>
</dbReference>